<evidence type="ECO:0000256" key="9">
    <source>
        <dbReference type="ARBA" id="ARBA00023163"/>
    </source>
</evidence>
<evidence type="ECO:0000256" key="7">
    <source>
        <dbReference type="ARBA" id="ARBA00023125"/>
    </source>
</evidence>
<comment type="similarity">
    <text evidence="2 12">Belongs to the COE family.</text>
</comment>
<keyword evidence="8" id="KW-0010">Activator</keyword>
<dbReference type="Proteomes" id="UP000265140">
    <property type="component" value="Chromosome 6"/>
</dbReference>
<evidence type="ECO:0000256" key="5">
    <source>
        <dbReference type="ARBA" id="ARBA00022833"/>
    </source>
</evidence>
<dbReference type="PROSITE" id="PS01345">
    <property type="entry name" value="COE"/>
    <property type="match status" value="1"/>
</dbReference>
<feature type="region of interest" description="Disordered" evidence="13">
    <location>
        <begin position="437"/>
        <end position="477"/>
    </location>
</feature>
<dbReference type="GO" id="GO:0003700">
    <property type="term" value="F:DNA-binding transcription factor activity"/>
    <property type="evidence" value="ECO:0007669"/>
    <property type="project" value="InterPro"/>
</dbReference>
<dbReference type="FunFam" id="2.60.40.10:FF:001696">
    <property type="entry name" value="Transcription factor COE3"/>
    <property type="match status" value="1"/>
</dbReference>
<evidence type="ECO:0000256" key="3">
    <source>
        <dbReference type="ARBA" id="ARBA00022723"/>
    </source>
</evidence>
<keyword evidence="7 12" id="KW-0238">DNA-binding</keyword>
<reference evidence="15" key="2">
    <citation type="submission" date="2020-02" db="EMBL/GenBank/DDBJ databases">
        <title>Esox lucius (northern pike) genome, fEsoLuc1, primary haplotype.</title>
        <authorList>
            <person name="Myers G."/>
            <person name="Karagic N."/>
            <person name="Meyer A."/>
            <person name="Pippel M."/>
            <person name="Reichard M."/>
            <person name="Winkler S."/>
            <person name="Tracey A."/>
            <person name="Sims Y."/>
            <person name="Howe K."/>
            <person name="Rhie A."/>
            <person name="Formenti G."/>
            <person name="Durbin R."/>
            <person name="Fedrigo O."/>
            <person name="Jarvis E.D."/>
        </authorList>
    </citation>
    <scope>NUCLEOTIDE SEQUENCE [LARGE SCALE GENOMIC DNA]</scope>
</reference>
<keyword evidence="4 12" id="KW-0863">Zinc-finger</keyword>
<keyword evidence="9 12" id="KW-0804">Transcription</keyword>
<name>A0A3P8ZM84_ESOLU</name>
<dbReference type="OrthoDB" id="25246at2759"/>
<dbReference type="GO" id="GO:0008270">
    <property type="term" value="F:zinc ion binding"/>
    <property type="evidence" value="ECO:0007669"/>
    <property type="project" value="UniProtKB-KW"/>
</dbReference>
<dbReference type="STRING" id="8010.ENSELUP00000029826"/>
<dbReference type="Ensembl" id="ENSELUT00000009925.3">
    <property type="protein sequence ID" value="ENSELUP00000029826.1"/>
    <property type="gene ID" value="ENSELUG00000001507.3"/>
</dbReference>
<dbReference type="GO" id="GO:0003677">
    <property type="term" value="F:DNA binding"/>
    <property type="evidence" value="ECO:0007669"/>
    <property type="project" value="UniProtKB-KW"/>
</dbReference>
<dbReference type="Gene3D" id="2.60.40.10">
    <property type="entry name" value="Immunoglobulins"/>
    <property type="match status" value="1"/>
</dbReference>
<sequence>MFGIQETISRGGTTMKEEPLGGLNSVRSWMHTAGVVDANTAAQSGVGLARAHYEKQPPSNLRKSNFFHFVLALYDRQGQPVEIERTAYVDFVEKEKEPNSEKTNNGIHYKLQLLYSNGVRTEQDLFIRLIDSMTKQAIIYEGQDKNPEMCRVLLTHEIMCSRCCDKKSCGNRNETPSDPVIIDRFFLKFFLKCNQNCLKNAGNPRDMRRFQVVVSTTVNVDGHVLAVSDNMFVHNNSKHGRRARRLDPSEAATPCIKAISPSEGWTTGGATVIIIGDNFFDGLQVVFGTMLVWSELITPHAIRVQTPPRHIPGVVEVTLSYKSKQFCKGAPGRFVYTALNEPTIDYGFQRLQKVIPRHPGDPERLPKEVLLKRAADLVEALYGMPHNNQEIILKRAADIAEALYNVPRNHNQIPSLANTASHGMMGVNSFSGQLAVNVSDSQGNDQGYSRNTSSVSPRGYITSSTPQQTSYNTVSNSMNGYGNSGMSNLGVPGSPGFLNGSSANSPYGIKQKSAFAPVVRPQASPPPSCTSANGNGLQGEPPSPPHPFPSDYWADTAAHASVRFAMSGLVVPPM</sequence>
<reference evidence="16" key="1">
    <citation type="journal article" date="2014" name="PLoS ONE">
        <title>The genome and linkage map of the northern pike (Esox lucius): conserved synteny revealed between the salmonid sister group and the Neoteleostei.</title>
        <authorList>
            <person name="Rondeau E.B."/>
            <person name="Minkley D.R."/>
            <person name="Leong J.S."/>
            <person name="Messmer A.M."/>
            <person name="Jantzen J.R."/>
            <person name="von Schalburg K.R."/>
            <person name="Lemon C."/>
            <person name="Bird N.H."/>
            <person name="Koop B.F."/>
        </authorList>
    </citation>
    <scope>NUCLEOTIDE SEQUENCE</scope>
</reference>
<reference evidence="15" key="4">
    <citation type="submission" date="2025-09" db="UniProtKB">
        <authorList>
            <consortium name="Ensembl"/>
        </authorList>
    </citation>
    <scope>IDENTIFICATION</scope>
</reference>
<feature type="region of interest" description="Disordered" evidence="13">
    <location>
        <begin position="1"/>
        <end position="20"/>
    </location>
</feature>
<dbReference type="CDD" id="cd11606">
    <property type="entry name" value="COE_DBD"/>
    <property type="match status" value="1"/>
</dbReference>
<dbReference type="InterPro" id="IPR018350">
    <property type="entry name" value="Transcription_factor_COE_CS"/>
</dbReference>
<evidence type="ECO:0000259" key="14">
    <source>
        <dbReference type="SMART" id="SM00429"/>
    </source>
</evidence>
<dbReference type="FunFam" id="2.60.40.3180:FF:000001">
    <property type="entry name" value="transcription factor COE1 isoform X2"/>
    <property type="match status" value="1"/>
</dbReference>
<evidence type="ECO:0000256" key="10">
    <source>
        <dbReference type="ARBA" id="ARBA00023242"/>
    </source>
</evidence>
<keyword evidence="6 12" id="KW-0805">Transcription regulation</keyword>
<dbReference type="InterPro" id="IPR013783">
    <property type="entry name" value="Ig-like_fold"/>
</dbReference>
<evidence type="ECO:0000256" key="2">
    <source>
        <dbReference type="ARBA" id="ARBA00010340"/>
    </source>
</evidence>
<dbReference type="InterPro" id="IPR002909">
    <property type="entry name" value="IPT_dom"/>
</dbReference>
<keyword evidence="3 12" id="KW-0479">Metal-binding</keyword>
<dbReference type="Gene3D" id="2.60.40.3180">
    <property type="entry name" value="Transcription factor COE1, DNA-binding domain"/>
    <property type="match status" value="1"/>
</dbReference>
<dbReference type="InterPro" id="IPR032201">
    <property type="entry name" value="COE_HLH"/>
</dbReference>
<dbReference type="GO" id="GO:0045893">
    <property type="term" value="P:positive regulation of DNA-templated transcription"/>
    <property type="evidence" value="ECO:0007669"/>
    <property type="project" value="UniProtKB-ARBA"/>
</dbReference>
<evidence type="ECO:0000313" key="15">
    <source>
        <dbReference type="Ensembl" id="ENSELUP00000029826.1"/>
    </source>
</evidence>
<keyword evidence="12" id="KW-0217">Developmental protein</keyword>
<dbReference type="GO" id="GO:0005634">
    <property type="term" value="C:nucleus"/>
    <property type="evidence" value="ECO:0007669"/>
    <property type="project" value="UniProtKB-SubCell"/>
</dbReference>
<evidence type="ECO:0000256" key="12">
    <source>
        <dbReference type="RuleBase" id="RU004489"/>
    </source>
</evidence>
<keyword evidence="10 12" id="KW-0539">Nucleus</keyword>
<dbReference type="Pfam" id="PF01833">
    <property type="entry name" value="TIG"/>
    <property type="match status" value="1"/>
</dbReference>
<evidence type="ECO:0000256" key="6">
    <source>
        <dbReference type="ARBA" id="ARBA00023015"/>
    </source>
</evidence>
<feature type="domain" description="IPT/TIG" evidence="14">
    <location>
        <begin position="253"/>
        <end position="337"/>
    </location>
</feature>
<dbReference type="FunFam" id="1.10.287.4280:FF:000001">
    <property type="entry name" value="transcription factor COE1 isoform X2"/>
    <property type="match status" value="1"/>
</dbReference>
<evidence type="ECO:0000313" key="16">
    <source>
        <dbReference type="Proteomes" id="UP000265140"/>
    </source>
</evidence>
<dbReference type="GeneTree" id="ENSGT00950000182859"/>
<proteinExistence type="inferred from homology"/>
<feature type="region of interest" description="Disordered" evidence="13">
    <location>
        <begin position="518"/>
        <end position="552"/>
    </location>
</feature>
<organism evidence="15 16">
    <name type="scientific">Esox lucius</name>
    <name type="common">Northern pike</name>
    <dbReference type="NCBI Taxonomy" id="8010"/>
    <lineage>
        <taxon>Eukaryota</taxon>
        <taxon>Metazoa</taxon>
        <taxon>Chordata</taxon>
        <taxon>Craniata</taxon>
        <taxon>Vertebrata</taxon>
        <taxon>Euteleostomi</taxon>
        <taxon>Actinopterygii</taxon>
        <taxon>Neopterygii</taxon>
        <taxon>Teleostei</taxon>
        <taxon>Protacanthopterygii</taxon>
        <taxon>Esociformes</taxon>
        <taxon>Esocidae</taxon>
        <taxon>Esox</taxon>
    </lineage>
</organism>
<dbReference type="InterPro" id="IPR003523">
    <property type="entry name" value="Transcription_factor_COE"/>
</dbReference>
<dbReference type="InterPro" id="IPR032200">
    <property type="entry name" value="COE_DBD"/>
</dbReference>
<dbReference type="InterPro" id="IPR038173">
    <property type="entry name" value="COE_DBD_sf"/>
</dbReference>
<evidence type="ECO:0000256" key="8">
    <source>
        <dbReference type="ARBA" id="ARBA00023159"/>
    </source>
</evidence>
<keyword evidence="5 12" id="KW-0862">Zinc</keyword>
<dbReference type="Pfam" id="PF16422">
    <property type="entry name" value="COE1_DBD"/>
    <property type="match status" value="1"/>
</dbReference>
<evidence type="ECO:0000256" key="4">
    <source>
        <dbReference type="ARBA" id="ARBA00022771"/>
    </source>
</evidence>
<evidence type="ECO:0000256" key="1">
    <source>
        <dbReference type="ARBA" id="ARBA00004123"/>
    </source>
</evidence>
<comment type="subunit">
    <text evidence="11">Forms either a homodimer or a heterodimer with a related family member.</text>
</comment>
<keyword evidence="16" id="KW-1185">Reference proteome</keyword>
<comment type="subcellular location">
    <subcellularLocation>
        <location evidence="1 12">Nucleus</location>
    </subcellularLocation>
</comment>
<dbReference type="SUPFAM" id="SSF81296">
    <property type="entry name" value="E set domains"/>
    <property type="match status" value="1"/>
</dbReference>
<gene>
    <name evidence="15" type="primary">EBF3</name>
</gene>
<dbReference type="CDD" id="cd01175">
    <property type="entry name" value="IPT_COE"/>
    <property type="match status" value="1"/>
</dbReference>
<evidence type="ECO:0000256" key="13">
    <source>
        <dbReference type="SAM" id="MobiDB-lite"/>
    </source>
</evidence>
<dbReference type="Gene3D" id="1.10.287.4280">
    <property type="match status" value="1"/>
</dbReference>
<feature type="compositionally biased region" description="Polar residues" evidence="13">
    <location>
        <begin position="1"/>
        <end position="12"/>
    </location>
</feature>
<dbReference type="SMART" id="SM00429">
    <property type="entry name" value="IPT"/>
    <property type="match status" value="1"/>
</dbReference>
<dbReference type="InterPro" id="IPR014756">
    <property type="entry name" value="Ig_E-set"/>
</dbReference>
<evidence type="ECO:0000256" key="11">
    <source>
        <dbReference type="ARBA" id="ARBA00065252"/>
    </source>
</evidence>
<dbReference type="Bgee" id="ENSELUG00000001507">
    <property type="expression patterns" value="Expressed in embryo and 10 other cell types or tissues"/>
</dbReference>
<dbReference type="InterPro" id="IPR038006">
    <property type="entry name" value="COE_IPT"/>
</dbReference>
<accession>A0A3P8ZM84</accession>
<dbReference type="PANTHER" id="PTHR10747">
    <property type="entry name" value="TRANSCRIPTION FACTOR COE FAMILY MEMBER"/>
    <property type="match status" value="1"/>
</dbReference>
<dbReference type="GO" id="GO:0007399">
    <property type="term" value="P:nervous system development"/>
    <property type="evidence" value="ECO:0007669"/>
    <property type="project" value="UniProtKB-ARBA"/>
</dbReference>
<protein>
    <recommendedName>
        <fullName evidence="14">IPT/TIG domain-containing protein</fullName>
    </recommendedName>
</protein>
<dbReference type="AlphaFoldDB" id="A0A3P8ZM84"/>
<dbReference type="Pfam" id="PF16423">
    <property type="entry name" value="COE1_HLH"/>
    <property type="match status" value="1"/>
</dbReference>
<reference evidence="15" key="3">
    <citation type="submission" date="2025-08" db="UniProtKB">
        <authorList>
            <consortium name="Ensembl"/>
        </authorList>
    </citation>
    <scope>IDENTIFICATION</scope>
</reference>